<reference evidence="6" key="1">
    <citation type="submission" date="2021-12" db="EMBL/GenBank/DDBJ databases">
        <title>Novel species in genus Dyadobacter.</title>
        <authorList>
            <person name="Ma C."/>
        </authorList>
    </citation>
    <scope>NUCLEOTIDE SEQUENCE</scope>
    <source>
        <strain evidence="6">LJ419</strain>
    </source>
</reference>
<evidence type="ECO:0000256" key="4">
    <source>
        <dbReference type="SAM" id="MobiDB-lite"/>
    </source>
</evidence>
<keyword evidence="3" id="KW-0998">Cell outer membrane</keyword>
<feature type="region of interest" description="Disordered" evidence="4">
    <location>
        <begin position="902"/>
        <end position="922"/>
    </location>
</feature>
<comment type="subcellular location">
    <subcellularLocation>
        <location evidence="1">Cell outer membrane</location>
    </subcellularLocation>
</comment>
<keyword evidence="7" id="KW-1185">Reference proteome</keyword>
<dbReference type="Gene3D" id="2.40.170.20">
    <property type="entry name" value="TonB-dependent receptor, beta-barrel domain"/>
    <property type="match status" value="1"/>
</dbReference>
<dbReference type="Proteomes" id="UP001139000">
    <property type="component" value="Unassembled WGS sequence"/>
</dbReference>
<dbReference type="Gene3D" id="2.170.130.10">
    <property type="entry name" value="TonB-dependent receptor, plug domain"/>
    <property type="match status" value="1"/>
</dbReference>
<evidence type="ECO:0000256" key="2">
    <source>
        <dbReference type="ARBA" id="ARBA00023136"/>
    </source>
</evidence>
<dbReference type="PANTHER" id="PTHR40980:SF4">
    <property type="entry name" value="TONB-DEPENDENT RECEPTOR-LIKE BETA-BARREL DOMAIN-CONTAINING PROTEIN"/>
    <property type="match status" value="1"/>
</dbReference>
<dbReference type="SUPFAM" id="SSF49464">
    <property type="entry name" value="Carboxypeptidase regulatory domain-like"/>
    <property type="match status" value="1"/>
</dbReference>
<evidence type="ECO:0000256" key="1">
    <source>
        <dbReference type="ARBA" id="ARBA00004442"/>
    </source>
</evidence>
<dbReference type="Pfam" id="PF14905">
    <property type="entry name" value="OMP_b-brl_3"/>
    <property type="match status" value="1"/>
</dbReference>
<accession>A0A9X1TPI5</accession>
<gene>
    <name evidence="6" type="ORF">LXM26_28870</name>
</gene>
<dbReference type="InterPro" id="IPR041700">
    <property type="entry name" value="OMP_b-brl_3"/>
</dbReference>
<dbReference type="GO" id="GO:0009279">
    <property type="term" value="C:cell outer membrane"/>
    <property type="evidence" value="ECO:0007669"/>
    <property type="project" value="UniProtKB-SubCell"/>
</dbReference>
<keyword evidence="2" id="KW-0472">Membrane</keyword>
<name>A0A9X1TPI5_9BACT</name>
<dbReference type="AlphaFoldDB" id="A0A9X1TPI5"/>
<dbReference type="InterPro" id="IPR036942">
    <property type="entry name" value="Beta-barrel_TonB_sf"/>
</dbReference>
<dbReference type="SUPFAM" id="SSF56935">
    <property type="entry name" value="Porins"/>
    <property type="match status" value="1"/>
</dbReference>
<dbReference type="InterPro" id="IPR008969">
    <property type="entry name" value="CarboxyPept-like_regulatory"/>
</dbReference>
<dbReference type="InterPro" id="IPR037066">
    <property type="entry name" value="Plug_dom_sf"/>
</dbReference>
<evidence type="ECO:0000313" key="7">
    <source>
        <dbReference type="Proteomes" id="UP001139000"/>
    </source>
</evidence>
<dbReference type="EMBL" id="JAJTTC010000012">
    <property type="protein sequence ID" value="MCF0065563.1"/>
    <property type="molecule type" value="Genomic_DNA"/>
</dbReference>
<evidence type="ECO:0000313" key="6">
    <source>
        <dbReference type="EMBL" id="MCF0065563.1"/>
    </source>
</evidence>
<evidence type="ECO:0000256" key="3">
    <source>
        <dbReference type="ARBA" id="ARBA00023237"/>
    </source>
</evidence>
<dbReference type="PANTHER" id="PTHR40980">
    <property type="entry name" value="PLUG DOMAIN-CONTAINING PROTEIN"/>
    <property type="match status" value="1"/>
</dbReference>
<evidence type="ECO:0000259" key="5">
    <source>
        <dbReference type="Pfam" id="PF14905"/>
    </source>
</evidence>
<comment type="caution">
    <text evidence="6">The sequence shown here is derived from an EMBL/GenBank/DDBJ whole genome shotgun (WGS) entry which is preliminary data.</text>
</comment>
<sequence>MEISAKMQDEGMYYAPPFSKSQQYRLNLIQFMRVSFLITALLLATLQLLLAVPTHGQDMTVEKVTVRLKQQELTDAFKQIEQQTTLRFFYRKADIDKIDRLNLAPVRRTIERTLFELLRNTGFGFRQIDQNILIEANGQLPNAKIGISGRVLAMDNQQPLRDVRVELLRSIDLQLVGQALTDSTGRFQISTQDNSPHIIRIALLGYHVYRAPVADGGEVTLPEVYLEPDPKLLKEVVIAGKSPLVKQEVDRLVYNVQGDPDNKTSTVLDMLAKVPLVSVNADGDIKVKGSSSFKVLIDGRTSSLVANSPADIFRVMPASSIASIEVITIPPAKYDSEGLAGIINVITVRKKLDGYSANLGFQYKFPNGPRNYANVTFKSGKFAMSVSGGYNVNNTPQTPFSISRQNISPVNSTIDQKGRAHTINHQSIVYSQYSYELDSLNLISAIVNYANGLNHRRGSSFTRQIDNTNSSYQSDEDARNTQHGYDLGVDYQRGFKRKKTQLLSFSYRYSDIDYNRLNLFTASQQVNSNIDDYNQENISGTKEHTLQLDYTHPLKRVDIEAGIKSILRHNFSDYVTTFVNTDNSSANGFNYDQDIYAAYNSYQFKLDSWTIKAGARWEMTSMKADFSSVGIVNIPNYNRIVPAIAVQKKLSKSTSLNWGYTERISRPGIKQLNPFIDRQNPFSISYGNPNLRPELNHTFSFGYSASGSGSLNAGLGYTFSNNSLQYISLSGADGVLNNTYSNLGKNATLSGYISVNYPLSQRLNLNAFAEISRVHLTGMIDGLNYIKNAMFGSTNINLSYKTDHDWKAGFEFQYYSQTGIALQSTFSPYYYTSFSLAKSLFNKKLTIRGTVSNPYLRYLNYKINYSDPHYKQVIQQDIVYRRFNIYLNYSFGKLRGAAVKKNKKSVKNDDTSNVSPPSLPGN</sequence>
<proteinExistence type="predicted"/>
<organism evidence="6 7">
    <name type="scientific">Dyadobacter chenwenxiniae</name>
    <dbReference type="NCBI Taxonomy" id="2906456"/>
    <lineage>
        <taxon>Bacteria</taxon>
        <taxon>Pseudomonadati</taxon>
        <taxon>Bacteroidota</taxon>
        <taxon>Cytophagia</taxon>
        <taxon>Cytophagales</taxon>
        <taxon>Spirosomataceae</taxon>
        <taxon>Dyadobacter</taxon>
    </lineage>
</organism>
<keyword evidence="6" id="KW-0675">Receptor</keyword>
<dbReference type="RefSeq" id="WP_234658560.1">
    <property type="nucleotide sequence ID" value="NZ_CP094997.1"/>
</dbReference>
<feature type="domain" description="Outer membrane protein beta-barrel" evidence="5">
    <location>
        <begin position="495"/>
        <end position="889"/>
    </location>
</feature>
<protein>
    <submittedName>
        <fullName evidence="6">TonB-dependent receptor family protein</fullName>
    </submittedName>
</protein>